<dbReference type="InterPro" id="IPR014030">
    <property type="entry name" value="Ketoacyl_synth_N"/>
</dbReference>
<dbReference type="InterPro" id="IPR049552">
    <property type="entry name" value="PKS_DH_N"/>
</dbReference>
<keyword evidence="4" id="KW-0808">Transferase</keyword>
<evidence type="ECO:0000313" key="10">
    <source>
        <dbReference type="Proteomes" id="UP000078237"/>
    </source>
</evidence>
<evidence type="ECO:0000256" key="3">
    <source>
        <dbReference type="ARBA" id="ARBA00022603"/>
    </source>
</evidence>
<protein>
    <submittedName>
        <fullName evidence="9">Lovastatin diketide synthase LovF</fullName>
    </submittedName>
</protein>
<dbReference type="SMART" id="SM00825">
    <property type="entry name" value="PKS_KS"/>
    <property type="match status" value="1"/>
</dbReference>
<feature type="region of interest" description="N-terminal hotdog fold" evidence="6">
    <location>
        <begin position="758"/>
        <end position="887"/>
    </location>
</feature>
<accession>A0A175VMR7</accession>
<dbReference type="SUPFAM" id="SSF52151">
    <property type="entry name" value="FabD/lysophospholipase-like"/>
    <property type="match status" value="1"/>
</dbReference>
<dbReference type="InterPro" id="IPR014043">
    <property type="entry name" value="Acyl_transferase_dom"/>
</dbReference>
<dbReference type="InterPro" id="IPR016036">
    <property type="entry name" value="Malonyl_transacylase_ACP-bd"/>
</dbReference>
<keyword evidence="10" id="KW-1185">Reference proteome</keyword>
<dbReference type="InterPro" id="IPR032821">
    <property type="entry name" value="PKS_assoc"/>
</dbReference>
<feature type="region of interest" description="C-terminal hotdog fold" evidence="6">
    <location>
        <begin position="899"/>
        <end position="1052"/>
    </location>
</feature>
<proteinExistence type="predicted"/>
<dbReference type="PANTHER" id="PTHR43775:SF49">
    <property type="entry name" value="SYNTHASE, PUTATIVE (JCVI)-RELATED"/>
    <property type="match status" value="1"/>
</dbReference>
<comment type="caution">
    <text evidence="9">The sequence shown here is derived from an EMBL/GenBank/DDBJ whole genome shotgun (WGS) entry which is preliminary data.</text>
</comment>
<evidence type="ECO:0000259" key="7">
    <source>
        <dbReference type="PROSITE" id="PS52004"/>
    </source>
</evidence>
<reference evidence="9 10" key="1">
    <citation type="journal article" date="2016" name="Genome Announc.">
        <title>Genome Sequence of Madurella mycetomatis mm55, Isolated from a Human Mycetoma Case in Sudan.</title>
        <authorList>
            <person name="Smit S."/>
            <person name="Derks M.F."/>
            <person name="Bervoets S."/>
            <person name="Fahal A."/>
            <person name="van Leeuwen W."/>
            <person name="van Belkum A."/>
            <person name="van de Sande W.W."/>
        </authorList>
    </citation>
    <scope>NUCLEOTIDE SEQUENCE [LARGE SCALE GENOMIC DNA]</scope>
    <source>
        <strain evidence="10">mm55</strain>
    </source>
</reference>
<dbReference type="InterPro" id="IPR020841">
    <property type="entry name" value="PKS_Beta-ketoAc_synthase_dom"/>
</dbReference>
<feature type="non-terminal residue" evidence="9">
    <location>
        <position position="1647"/>
    </location>
</feature>
<dbReference type="InterPro" id="IPR049900">
    <property type="entry name" value="PKS_mFAS_DH"/>
</dbReference>
<dbReference type="InterPro" id="IPR020807">
    <property type="entry name" value="PKS_DH"/>
</dbReference>
<dbReference type="InterPro" id="IPR050091">
    <property type="entry name" value="PKS_NRPS_Biosynth_Enz"/>
</dbReference>
<dbReference type="InterPro" id="IPR049551">
    <property type="entry name" value="PKS_DH_C"/>
</dbReference>
<dbReference type="Gene3D" id="3.40.50.150">
    <property type="entry name" value="Vaccinia Virus protein VP39"/>
    <property type="match status" value="1"/>
</dbReference>
<dbReference type="GO" id="GO:0006633">
    <property type="term" value="P:fatty acid biosynthetic process"/>
    <property type="evidence" value="ECO:0007669"/>
    <property type="project" value="TreeGrafter"/>
</dbReference>
<keyword evidence="3" id="KW-0489">Methyltransferase</keyword>
<evidence type="ECO:0000256" key="4">
    <source>
        <dbReference type="ARBA" id="ARBA00022679"/>
    </source>
</evidence>
<evidence type="ECO:0000256" key="2">
    <source>
        <dbReference type="ARBA" id="ARBA00022553"/>
    </source>
</evidence>
<dbReference type="AlphaFoldDB" id="A0A175VMR7"/>
<dbReference type="Pfam" id="PF00698">
    <property type="entry name" value="Acyl_transf_1"/>
    <property type="match status" value="1"/>
</dbReference>
<dbReference type="GO" id="GO:0008168">
    <property type="term" value="F:methyltransferase activity"/>
    <property type="evidence" value="ECO:0007669"/>
    <property type="project" value="UniProtKB-KW"/>
</dbReference>
<name>A0A175VMR7_9PEZI</name>
<evidence type="ECO:0000256" key="1">
    <source>
        <dbReference type="ARBA" id="ARBA00022450"/>
    </source>
</evidence>
<dbReference type="Pfam" id="PF02801">
    <property type="entry name" value="Ketoacyl-synt_C"/>
    <property type="match status" value="1"/>
</dbReference>
<dbReference type="CDD" id="cd00833">
    <property type="entry name" value="PKS"/>
    <property type="match status" value="1"/>
</dbReference>
<dbReference type="PANTHER" id="PTHR43775">
    <property type="entry name" value="FATTY ACID SYNTHASE"/>
    <property type="match status" value="1"/>
</dbReference>
<dbReference type="GO" id="GO:0004312">
    <property type="term" value="F:fatty acid synthase activity"/>
    <property type="evidence" value="ECO:0007669"/>
    <property type="project" value="TreeGrafter"/>
</dbReference>
<organism evidence="9 10">
    <name type="scientific">Madurella mycetomatis</name>
    <dbReference type="NCBI Taxonomy" id="100816"/>
    <lineage>
        <taxon>Eukaryota</taxon>
        <taxon>Fungi</taxon>
        <taxon>Dikarya</taxon>
        <taxon>Ascomycota</taxon>
        <taxon>Pezizomycotina</taxon>
        <taxon>Sordariomycetes</taxon>
        <taxon>Sordariomycetidae</taxon>
        <taxon>Sordariales</taxon>
        <taxon>Sordariales incertae sedis</taxon>
        <taxon>Madurella</taxon>
    </lineage>
</organism>
<evidence type="ECO:0000256" key="6">
    <source>
        <dbReference type="PROSITE-ProRule" id="PRU01363"/>
    </source>
</evidence>
<dbReference type="VEuPathDB" id="FungiDB:MMYC01_210631"/>
<feature type="domain" description="PKS/mFAS DH" evidence="8">
    <location>
        <begin position="758"/>
        <end position="1052"/>
    </location>
</feature>
<dbReference type="Gene3D" id="3.10.129.110">
    <property type="entry name" value="Polyketide synthase dehydratase"/>
    <property type="match status" value="1"/>
</dbReference>
<dbReference type="SMART" id="SM00826">
    <property type="entry name" value="PKS_DH"/>
    <property type="match status" value="1"/>
</dbReference>
<sequence length="1647" mass="178862">IVLRTGCSASLYGLHLACQSLQSGDISSALVGGCNLIMNPAKVETMYNVGVLSKSASSKSFDAAADGYARGEAINMIYVKRLDDALRDGNPIRAVIRATASNCDGKTQGLTKPSSEAHEALIRATYAAAGLENEMGRTGFFECHATGTSSGDPEEGMAVANVFGDKGGLYIGSVKPNMGHSEGASGLTSLLKCVLALENRVIPPNIKFRTPNPKSTHARGMLLRGPLFTANMSAVPFEQGGLRVPTEPVPWPVDRHERTSINSFGVGGANAHVILDSAAAFGIRPGLPATSPTGSRLLVFTANDAESARRGALECSRHVVEKPETLTDAAFTLGLRREHFPYRTFAIGDMKDASPVEFSVPAKAPAAPPSVAFVFTGQGAQWPTMGAKLLSEHPSALQQLQLMEMSLSSLGPDLAPNWTLSGKQTPGNQQDDEELMRPKESSKVYRAEFSQPLCTAVQILVVNLLRDWGIVPAAVIGHSSGEIAAAYACGALTMGEAIVCAYLRGRVTTAKPTTRTGAMAAVGLGATDIQPYLVDGVVIACENSPSSTTLSGDEDKIVHVLKTLEQDHPGVFTRRLQVDMAYHSHHMKELGDEYERLLAPHLSGKAPSVPFFSTVTNNVIQTNGELGASYWRSNLESPVLFRTGVEKLLQSQGVHSVLVEVGPHSALAGPLRQILKHLRADQTSYVATLVRNGDDRRALLATAGHLFCKGLATIQFGAVNPAGRVLTSLPCYPWNHGTKYWYESRVSQEYRGRRFAHHQTLGSRVVEVSQTEPSWRNVLRLDNAPWCRDHKVAGDVVFPGTGYLSMAGEAMRQLSGASHVTLRQVTIASALILSSAATEVVLSMRPYKLTNTLDSPWHEFTISSYNETSNSWTKHCFGQIRAASDQHPLVQGRDITHLPRDVDPDYWYKAMRAIGLSYGPAFQGLSRISADPLHNIAVADLRLDAVPESEDQDHSATYYIHPATSDACMQLFSAAAARGQARSIHGKAVPTYIGEAYFSSPSSSTVTVEATADVQPGGAILGNCVGVDPSTKAVVLTLRDVKLAPLDDGEMADKDPHAGGRLHWKPDVDFQDAGRLIHSRKKVREAYYRLQKLVLLCCIVAREQCGGIEAQAEHLAKFQSWIGGQVEQAKREGYPLLSQAEVQELLQLSPADRTSRILQYLDGVLETEYATIGKVVCRVFNALGGILRGEVDGLEILRQDDALAEIYSLGNQWDYGPFLGLLNHRTPHLRVLEIGAGTGATTDLVLQGLQGNFYSYTFTDVSAGFFPAARERFRRVGPRMRFQKLDITRDPTEQGFAPGSFDLIVAANVLHVTPRLATALANVRRLLRPDGRLLMQEMHMTVKWLNFAMGPLPGWWLGEQDGRGEEPYVSPQRWAGELVAAGFSPPQASVYDDEAPYQANVTIIAAPHISWAPEPAVSLLSELPEGSVARSISASLQRFGLEVATVSLAEKPKGAVISILDLEGGDPYLSGIAADEFARFQTFLSGLDPAGPGMLWLTRPSQMRCPDPRYAGILGLLRTARNELGTPLSTLELDLDSLSSPPEATWRVVFDVYQKMRRMRAVEQDALADPDYEYAFSGGKVYLPRFHWISVAGELAEPAGECQTYKRLEIGKRGSLQTMKWVERPVVDNLKGDEIYVDVRAVGMNFK</sequence>
<feature type="non-terminal residue" evidence="9">
    <location>
        <position position="1"/>
    </location>
</feature>
<dbReference type="OrthoDB" id="329835at2759"/>
<evidence type="ECO:0000256" key="5">
    <source>
        <dbReference type="ARBA" id="ARBA00023268"/>
    </source>
</evidence>
<dbReference type="GO" id="GO:0032259">
    <property type="term" value="P:methylation"/>
    <property type="evidence" value="ECO:0007669"/>
    <property type="project" value="UniProtKB-KW"/>
</dbReference>
<dbReference type="SMART" id="SM00827">
    <property type="entry name" value="PKS_AT"/>
    <property type="match status" value="1"/>
</dbReference>
<dbReference type="InterPro" id="IPR016039">
    <property type="entry name" value="Thiolase-like"/>
</dbReference>
<dbReference type="InterPro" id="IPR001227">
    <property type="entry name" value="Ac_transferase_dom_sf"/>
</dbReference>
<dbReference type="Gene3D" id="3.40.47.10">
    <property type="match status" value="1"/>
</dbReference>
<dbReference type="SUPFAM" id="SSF53335">
    <property type="entry name" value="S-adenosyl-L-methionine-dependent methyltransferases"/>
    <property type="match status" value="1"/>
</dbReference>
<dbReference type="InterPro" id="IPR014031">
    <property type="entry name" value="Ketoacyl_synth_C"/>
</dbReference>
<dbReference type="SUPFAM" id="SSF55048">
    <property type="entry name" value="Probable ACP-binding domain of malonyl-CoA ACP transacylase"/>
    <property type="match status" value="1"/>
</dbReference>
<dbReference type="PROSITE" id="PS52019">
    <property type="entry name" value="PKS_MFAS_DH"/>
    <property type="match status" value="1"/>
</dbReference>
<dbReference type="InterPro" id="IPR029063">
    <property type="entry name" value="SAM-dependent_MTases_sf"/>
</dbReference>
<feature type="domain" description="Ketosynthase family 3 (KS3)" evidence="7">
    <location>
        <begin position="1"/>
        <end position="277"/>
    </location>
</feature>
<dbReference type="Pfam" id="PF16197">
    <property type="entry name" value="KAsynt_C_assoc"/>
    <property type="match status" value="1"/>
</dbReference>
<dbReference type="EMBL" id="LCTW02000686">
    <property type="protein sequence ID" value="KXX72797.1"/>
    <property type="molecule type" value="Genomic_DNA"/>
</dbReference>
<evidence type="ECO:0000259" key="8">
    <source>
        <dbReference type="PROSITE" id="PS52019"/>
    </source>
</evidence>
<dbReference type="GO" id="GO:0044550">
    <property type="term" value="P:secondary metabolite biosynthetic process"/>
    <property type="evidence" value="ECO:0007669"/>
    <property type="project" value="TreeGrafter"/>
</dbReference>
<dbReference type="CDD" id="cd02440">
    <property type="entry name" value="AdoMet_MTases"/>
    <property type="match status" value="1"/>
</dbReference>
<dbReference type="Proteomes" id="UP000078237">
    <property type="component" value="Unassembled WGS sequence"/>
</dbReference>
<feature type="active site" description="Proton donor; for dehydratase activity" evidence="6">
    <location>
        <position position="966"/>
    </location>
</feature>
<dbReference type="Gene3D" id="3.40.366.10">
    <property type="entry name" value="Malonyl-Coenzyme A Acyl Carrier Protein, domain 2"/>
    <property type="match status" value="1"/>
</dbReference>
<dbReference type="Pfam" id="PF08242">
    <property type="entry name" value="Methyltransf_12"/>
    <property type="match status" value="1"/>
</dbReference>
<dbReference type="InterPro" id="IPR013217">
    <property type="entry name" value="Methyltransf_12"/>
</dbReference>
<keyword evidence="1" id="KW-0596">Phosphopantetheine</keyword>
<keyword evidence="2" id="KW-0597">Phosphoprotein</keyword>
<feature type="active site" description="Proton acceptor; for dehydratase activity" evidence="6">
    <location>
        <position position="790"/>
    </location>
</feature>
<dbReference type="InterPro" id="IPR042104">
    <property type="entry name" value="PKS_dehydratase_sf"/>
</dbReference>
<dbReference type="Pfam" id="PF14765">
    <property type="entry name" value="PS-DH"/>
    <property type="match status" value="1"/>
</dbReference>
<dbReference type="InterPro" id="IPR016035">
    <property type="entry name" value="Acyl_Trfase/lysoPLipase"/>
</dbReference>
<dbReference type="Pfam" id="PF00109">
    <property type="entry name" value="ketoacyl-synt"/>
    <property type="match status" value="1"/>
</dbReference>
<dbReference type="SUPFAM" id="SSF53901">
    <property type="entry name" value="Thiolase-like"/>
    <property type="match status" value="2"/>
</dbReference>
<dbReference type="PROSITE" id="PS52004">
    <property type="entry name" value="KS3_2"/>
    <property type="match status" value="1"/>
</dbReference>
<evidence type="ECO:0000313" key="9">
    <source>
        <dbReference type="EMBL" id="KXX72797.1"/>
    </source>
</evidence>
<dbReference type="STRING" id="100816.A0A175VMR7"/>
<dbReference type="Pfam" id="PF21089">
    <property type="entry name" value="PKS_DH_N"/>
    <property type="match status" value="1"/>
</dbReference>
<keyword evidence="5" id="KW-0511">Multifunctional enzyme</keyword>
<gene>
    <name evidence="9" type="ORF">MMYC01_210631</name>
</gene>